<evidence type="ECO:0000313" key="1">
    <source>
        <dbReference type="EMBL" id="MBN8231533.1"/>
    </source>
</evidence>
<reference evidence="1 2" key="1">
    <citation type="submission" date="2021-02" db="EMBL/GenBank/DDBJ databases">
        <title>De Novo genome assembly of isolated myxobacteria.</title>
        <authorList>
            <person name="Stevens D.C."/>
        </authorList>
    </citation>
    <scope>NUCLEOTIDE SEQUENCE [LARGE SCALE GENOMIC DNA]</scope>
    <source>
        <strain evidence="1 2">ATCC 29039</strain>
    </source>
</reference>
<organism evidence="1 2">
    <name type="scientific">Corallococcus macrosporus</name>
    <dbReference type="NCBI Taxonomy" id="35"/>
    <lineage>
        <taxon>Bacteria</taxon>
        <taxon>Pseudomonadati</taxon>
        <taxon>Myxococcota</taxon>
        <taxon>Myxococcia</taxon>
        <taxon>Myxococcales</taxon>
        <taxon>Cystobacterineae</taxon>
        <taxon>Myxococcaceae</taxon>
        <taxon>Corallococcus</taxon>
    </lineage>
</organism>
<sequence>MMTKKEQNLGLRAHSEWLEQGNAAAVDELFSEDAVIHSRHVPPELRQGREGIKAYGASLHQAFPDMRFENEVVADDENGEFVAIIYKLRGTNTGSFMGMPATGKRMEMGGADVFRIVDGKIRELYLEQDLVGLMQQLGVIPARPG</sequence>
<gene>
    <name evidence="1" type="ORF">JYK02_28875</name>
</gene>
<dbReference type="PANTHER" id="PTHR38436:SF1">
    <property type="entry name" value="ESTER CYCLASE"/>
    <property type="match status" value="1"/>
</dbReference>
<dbReference type="RefSeq" id="WP_207055856.1">
    <property type="nucleotide sequence ID" value="NZ_JAFIMU010000009.1"/>
</dbReference>
<dbReference type="PANTHER" id="PTHR38436">
    <property type="entry name" value="POLYKETIDE CYCLASE SNOAL-LIKE DOMAIN"/>
    <property type="match status" value="1"/>
</dbReference>
<dbReference type="Gene3D" id="3.10.450.50">
    <property type="match status" value="1"/>
</dbReference>
<dbReference type="InterPro" id="IPR032710">
    <property type="entry name" value="NTF2-like_dom_sf"/>
</dbReference>
<keyword evidence="2" id="KW-1185">Reference proteome</keyword>
<proteinExistence type="predicted"/>
<accession>A0ABS3DJS2</accession>
<protein>
    <submittedName>
        <fullName evidence="1">Ester cyclase</fullName>
    </submittedName>
</protein>
<name>A0ABS3DJS2_9BACT</name>
<evidence type="ECO:0000313" key="2">
    <source>
        <dbReference type="Proteomes" id="UP000664052"/>
    </source>
</evidence>
<dbReference type="InterPro" id="IPR009959">
    <property type="entry name" value="Cyclase_SnoaL-like"/>
</dbReference>
<dbReference type="Proteomes" id="UP000664052">
    <property type="component" value="Unassembled WGS sequence"/>
</dbReference>
<dbReference type="SUPFAM" id="SSF54427">
    <property type="entry name" value="NTF2-like"/>
    <property type="match status" value="1"/>
</dbReference>
<dbReference type="Pfam" id="PF07366">
    <property type="entry name" value="SnoaL"/>
    <property type="match status" value="1"/>
</dbReference>
<comment type="caution">
    <text evidence="1">The sequence shown here is derived from an EMBL/GenBank/DDBJ whole genome shotgun (WGS) entry which is preliminary data.</text>
</comment>
<dbReference type="EMBL" id="JAFIMU010000009">
    <property type="protein sequence ID" value="MBN8231533.1"/>
    <property type="molecule type" value="Genomic_DNA"/>
</dbReference>